<evidence type="ECO:0000256" key="3">
    <source>
        <dbReference type="ARBA" id="ARBA00022538"/>
    </source>
</evidence>
<dbReference type="InterPro" id="IPR050721">
    <property type="entry name" value="Trk_Ktr_HKT_K-transport"/>
</dbReference>
<gene>
    <name evidence="9" type="primary">trkA</name>
    <name evidence="9" type="ORF">HMPREF1039_0218</name>
</gene>
<dbReference type="PRINTS" id="PR00335">
    <property type="entry name" value="KUPTAKETRKA"/>
</dbReference>
<dbReference type="Proteomes" id="UP000004018">
    <property type="component" value="Unassembled WGS sequence"/>
</dbReference>
<dbReference type="PROSITE" id="PS51201">
    <property type="entry name" value="RCK_N"/>
    <property type="match status" value="2"/>
</dbReference>
<dbReference type="PANTHER" id="PTHR43833:SF5">
    <property type="entry name" value="TRK SYSTEM POTASSIUM UPTAKE PROTEIN TRKA"/>
    <property type="match status" value="1"/>
</dbReference>
<reference evidence="9 10" key="1">
    <citation type="submission" date="2011-04" db="EMBL/GenBank/DDBJ databases">
        <authorList>
            <person name="Harkins D.M."/>
            <person name="Madupu R."/>
            <person name="Durkin A.S."/>
            <person name="Torralba M."/>
            <person name="Methe B."/>
            <person name="Sutton G.G."/>
            <person name="Nelson K.E."/>
        </authorList>
    </citation>
    <scope>NUCLEOTIDE SEQUENCE [LARGE SCALE GENOMIC DNA]</scope>
    <source>
        <strain evidence="9 10">UPII 199-6</strain>
    </source>
</reference>
<feature type="domain" description="RCK N-terminal" evidence="7">
    <location>
        <begin position="231"/>
        <end position="348"/>
    </location>
</feature>
<accession>A0ABP2L5J7</accession>
<keyword evidence="5" id="KW-0520">NAD</keyword>
<dbReference type="NCBIfam" id="NF007031">
    <property type="entry name" value="PRK09496.1-2"/>
    <property type="match status" value="1"/>
</dbReference>
<organism evidence="9 10">
    <name type="scientific">Megasphaera lornae</name>
    <dbReference type="NCBI Taxonomy" id="1000568"/>
    <lineage>
        <taxon>Bacteria</taxon>
        <taxon>Bacillati</taxon>
        <taxon>Bacillota</taxon>
        <taxon>Negativicutes</taxon>
        <taxon>Veillonellales</taxon>
        <taxon>Veillonellaceae</taxon>
        <taxon>Megasphaera</taxon>
    </lineage>
</organism>
<comment type="caution">
    <text evidence="9">The sequence shown here is derived from an EMBL/GenBank/DDBJ whole genome shotgun (WGS) entry which is preliminary data.</text>
</comment>
<evidence type="ECO:0000313" key="9">
    <source>
        <dbReference type="EMBL" id="EGL42001.1"/>
    </source>
</evidence>
<evidence type="ECO:0000256" key="1">
    <source>
        <dbReference type="ARBA" id="ARBA00017378"/>
    </source>
</evidence>
<evidence type="ECO:0000259" key="8">
    <source>
        <dbReference type="PROSITE" id="PS51202"/>
    </source>
</evidence>
<dbReference type="EMBL" id="AFIJ01000007">
    <property type="protein sequence ID" value="EGL42001.1"/>
    <property type="molecule type" value="Genomic_DNA"/>
</dbReference>
<dbReference type="Pfam" id="PF02254">
    <property type="entry name" value="TrkA_N"/>
    <property type="match status" value="2"/>
</dbReference>
<keyword evidence="6" id="KW-0406">Ion transport</keyword>
<dbReference type="NCBIfam" id="NF007032">
    <property type="entry name" value="PRK09496.1-4"/>
    <property type="match status" value="1"/>
</dbReference>
<evidence type="ECO:0000256" key="2">
    <source>
        <dbReference type="ARBA" id="ARBA00022448"/>
    </source>
</evidence>
<dbReference type="Gene3D" id="3.40.50.720">
    <property type="entry name" value="NAD(P)-binding Rossmann-like Domain"/>
    <property type="match status" value="2"/>
</dbReference>
<keyword evidence="10" id="KW-1185">Reference proteome</keyword>
<evidence type="ECO:0000256" key="6">
    <source>
        <dbReference type="ARBA" id="ARBA00023065"/>
    </source>
</evidence>
<keyword evidence="2" id="KW-0813">Transport</keyword>
<dbReference type="InterPro" id="IPR003148">
    <property type="entry name" value="RCK_N"/>
</dbReference>
<dbReference type="SUPFAM" id="SSF116726">
    <property type="entry name" value="TrkA C-terminal domain-like"/>
    <property type="match status" value="2"/>
</dbReference>
<dbReference type="InterPro" id="IPR036721">
    <property type="entry name" value="RCK_C_sf"/>
</dbReference>
<dbReference type="Gene3D" id="3.30.70.1450">
    <property type="entry name" value="Regulator of K+ conductance, C-terminal domain"/>
    <property type="match status" value="2"/>
</dbReference>
<keyword evidence="4" id="KW-0630">Potassium</keyword>
<evidence type="ECO:0000256" key="5">
    <source>
        <dbReference type="ARBA" id="ARBA00023027"/>
    </source>
</evidence>
<evidence type="ECO:0000313" key="10">
    <source>
        <dbReference type="Proteomes" id="UP000004018"/>
    </source>
</evidence>
<dbReference type="SUPFAM" id="SSF51735">
    <property type="entry name" value="NAD(P)-binding Rossmann-fold domains"/>
    <property type="match status" value="2"/>
</dbReference>
<dbReference type="InterPro" id="IPR036291">
    <property type="entry name" value="NAD(P)-bd_dom_sf"/>
</dbReference>
<sequence>MIIVRIVIIGAGKLGYSIAELLSNEQFDVVVVDHDEERLEVVKNNLDVLTIAANGASPITMNDPDIRGADMLVAATAIDEVNMVACILAKKHGVKYTAARIRDMQFLSEARDYLKENFDIDRLLNPELITAKEINRILMTPAALNVEDFANGKVRMLETKMSGQSSLIHIPFKDLEIPKDILVAMIFRSHQMLIPHGEDRLLPEDNAYFVGNPKAIEKFSKAFMQKKAKRMERVMIIGAGRTGRFLAPMLDQQDVYVKILDKDKERSLLVAEKLSRSMAICGDGTDIELLEQEGIAEADAVICVTDDDRLNLMLALIAKHLGAKKTIVRVSRTEYSDLMEKVGVDVVLSTRLLSASEVLALARQGGVISVSLLEGAKAEAVEVLVRAGAPVVNRRLMDISLPRECLVCAYVREGQTYIPNGNSVLQEGDRAIIVTETAHSKKVMAYFKGRD</sequence>
<feature type="domain" description="RCK C-terminal" evidence="8">
    <location>
        <begin position="144"/>
        <end position="225"/>
    </location>
</feature>
<dbReference type="NCBIfam" id="NF007039">
    <property type="entry name" value="PRK09496.3-2"/>
    <property type="match status" value="1"/>
</dbReference>
<proteinExistence type="predicted"/>
<dbReference type="PROSITE" id="PS51202">
    <property type="entry name" value="RCK_C"/>
    <property type="match status" value="2"/>
</dbReference>
<keyword evidence="3" id="KW-0633">Potassium transport</keyword>
<feature type="domain" description="RCK C-terminal" evidence="8">
    <location>
        <begin position="368"/>
        <end position="449"/>
    </location>
</feature>
<dbReference type="PANTHER" id="PTHR43833">
    <property type="entry name" value="POTASSIUM CHANNEL PROTEIN 2-RELATED-RELATED"/>
    <property type="match status" value="1"/>
</dbReference>
<feature type="domain" description="RCK N-terminal" evidence="7">
    <location>
        <begin position="3"/>
        <end position="124"/>
    </location>
</feature>
<protein>
    <recommendedName>
        <fullName evidence="1">Trk system potassium uptake protein TrkA</fullName>
    </recommendedName>
</protein>
<dbReference type="InterPro" id="IPR006036">
    <property type="entry name" value="K_uptake_TrkA"/>
</dbReference>
<dbReference type="InterPro" id="IPR006037">
    <property type="entry name" value="RCK_C"/>
</dbReference>
<dbReference type="NCBIfam" id="NF007041">
    <property type="entry name" value="PRK09496.3-4"/>
    <property type="match status" value="1"/>
</dbReference>
<name>A0ABP2L5J7_9FIRM</name>
<dbReference type="Pfam" id="PF02080">
    <property type="entry name" value="TrkA_C"/>
    <property type="match status" value="2"/>
</dbReference>
<evidence type="ECO:0000259" key="7">
    <source>
        <dbReference type="PROSITE" id="PS51201"/>
    </source>
</evidence>
<evidence type="ECO:0000256" key="4">
    <source>
        <dbReference type="ARBA" id="ARBA00022958"/>
    </source>
</evidence>